<protein>
    <submittedName>
        <fullName evidence="1">Uncharacterized protein</fullName>
    </submittedName>
</protein>
<sequence length="26" mass="2819">MVTIREFDSCLLFFSAAGVEHGAKCS</sequence>
<dbReference type="AlphaFoldDB" id="A0A0A9HE68"/>
<accession>A0A0A9HE68</accession>
<name>A0A0A9HE68_ARUDO</name>
<organism evidence="1">
    <name type="scientific">Arundo donax</name>
    <name type="common">Giant reed</name>
    <name type="synonym">Donax arundinaceus</name>
    <dbReference type="NCBI Taxonomy" id="35708"/>
    <lineage>
        <taxon>Eukaryota</taxon>
        <taxon>Viridiplantae</taxon>
        <taxon>Streptophyta</taxon>
        <taxon>Embryophyta</taxon>
        <taxon>Tracheophyta</taxon>
        <taxon>Spermatophyta</taxon>
        <taxon>Magnoliopsida</taxon>
        <taxon>Liliopsida</taxon>
        <taxon>Poales</taxon>
        <taxon>Poaceae</taxon>
        <taxon>PACMAD clade</taxon>
        <taxon>Arundinoideae</taxon>
        <taxon>Arundineae</taxon>
        <taxon>Arundo</taxon>
    </lineage>
</organism>
<reference evidence="1" key="2">
    <citation type="journal article" date="2015" name="Data Brief">
        <title>Shoot transcriptome of the giant reed, Arundo donax.</title>
        <authorList>
            <person name="Barrero R.A."/>
            <person name="Guerrero F.D."/>
            <person name="Moolhuijzen P."/>
            <person name="Goolsby J.A."/>
            <person name="Tidwell J."/>
            <person name="Bellgard S.E."/>
            <person name="Bellgard M.I."/>
        </authorList>
    </citation>
    <scope>NUCLEOTIDE SEQUENCE</scope>
    <source>
        <tissue evidence="1">Shoot tissue taken approximately 20 cm above the soil surface</tissue>
    </source>
</reference>
<dbReference type="EMBL" id="GBRH01166693">
    <property type="protein sequence ID" value="JAE31203.1"/>
    <property type="molecule type" value="Transcribed_RNA"/>
</dbReference>
<proteinExistence type="predicted"/>
<evidence type="ECO:0000313" key="1">
    <source>
        <dbReference type="EMBL" id="JAE31203.1"/>
    </source>
</evidence>
<reference evidence="1" key="1">
    <citation type="submission" date="2014-09" db="EMBL/GenBank/DDBJ databases">
        <authorList>
            <person name="Magalhaes I.L.F."/>
            <person name="Oliveira U."/>
            <person name="Santos F.R."/>
            <person name="Vidigal T.H.D.A."/>
            <person name="Brescovit A.D."/>
            <person name="Santos A.J."/>
        </authorList>
    </citation>
    <scope>NUCLEOTIDE SEQUENCE</scope>
    <source>
        <tissue evidence="1">Shoot tissue taken approximately 20 cm above the soil surface</tissue>
    </source>
</reference>